<organism evidence="4 5">
    <name type="scientific">Chlamydia trachomatis serovar A (strain ATCC VR-571B / DSM 19440 / HAR-13)</name>
    <dbReference type="NCBI Taxonomy" id="315277"/>
    <lineage>
        <taxon>Bacteria</taxon>
        <taxon>Pseudomonadati</taxon>
        <taxon>Chlamydiota</taxon>
        <taxon>Chlamydiia</taxon>
        <taxon>Chlamydiales</taxon>
        <taxon>Chlamydiaceae</taxon>
        <taxon>Chlamydia/Chlamydophila group</taxon>
        <taxon>Chlamydia</taxon>
    </lineage>
</organism>
<evidence type="ECO:0000313" key="4">
    <source>
        <dbReference type="EMBL" id="AAX50309.1"/>
    </source>
</evidence>
<evidence type="ECO:0000259" key="3">
    <source>
        <dbReference type="SMART" id="SM00506"/>
    </source>
</evidence>
<protein>
    <submittedName>
        <fullName evidence="4">Hypothetical membrane spanning protein</fullName>
    </submittedName>
</protein>
<dbReference type="EMBL" id="CP000051">
    <property type="protein sequence ID" value="AAX50309.1"/>
    <property type="molecule type" value="Genomic_DNA"/>
</dbReference>
<accession>A0A0H2X0K2</accession>
<feature type="transmembrane region" description="Helical" evidence="2">
    <location>
        <begin position="55"/>
        <end position="78"/>
    </location>
</feature>
<reference evidence="4 5" key="1">
    <citation type="journal article" date="2005" name="Infect. Immun.">
        <title>Comparative genomic analysis of Chlamydia trachomatis oculotropic and genitotropic strains.</title>
        <authorList>
            <person name="Carlson J.H."/>
            <person name="Porcella S.F."/>
            <person name="McClarty G."/>
            <person name="Caldwell H.D."/>
        </authorList>
    </citation>
    <scope>NUCLEOTIDE SEQUENCE [LARGE SCALE GENOMIC DNA]</scope>
    <source>
        <strain evidence="5">ATCC VR-571B / DSM 19440 / HAR-13</strain>
    </source>
</reference>
<gene>
    <name evidence="4" type="ordered locus">CTA_0062</name>
</gene>
<keyword evidence="5" id="KW-1185">Reference proteome</keyword>
<keyword evidence="2" id="KW-1133">Transmembrane helix</keyword>
<dbReference type="KEGG" id="cta:CTA_0062"/>
<sequence>MFTSLSAIQNAIRPSCQLPVLTPRRALITSLASGIILGLVLVCVVGVLASFPALIAVSAVILGVSLFASGLFLCRYVCPPKIVSRRPSTELPAEPTPELPEIKRPKPIAPPPDFIPPRPLRRTIGEMLFGWNCIGSIRQMPFFLANDKTPLSFRNPSARFRAWNIPSTHTIFVSTSGQFSSLRMQSNLPAAIANATQSAAFAKRGQGGLGVNDAFPAVLTDKCWEESKPDSGILLPGECSSATWEDKNHLVPCWDEETKTYNKPLLFIQMLAPKASMYQDDSKSCYEITLRAYTACFEEAIRCGCRVIQIPLIAAFGDFVPRALSKQPKWIESAKLSLLHAVEKTAKKHASKDLVIVLTNIPQPVNL</sequence>
<dbReference type="HOGENOM" id="CLU_753764_0_0_0"/>
<dbReference type="Proteomes" id="UP000002532">
    <property type="component" value="Chromosome"/>
</dbReference>
<feature type="region of interest" description="Disordered" evidence="1">
    <location>
        <begin position="87"/>
        <end position="111"/>
    </location>
</feature>
<dbReference type="RefSeq" id="WP_011324545.1">
    <property type="nucleotide sequence ID" value="NC_007429.1"/>
</dbReference>
<dbReference type="SMART" id="SM00506">
    <property type="entry name" value="A1pp"/>
    <property type="match status" value="1"/>
</dbReference>
<keyword evidence="2" id="KW-0812">Transmembrane</keyword>
<feature type="transmembrane region" description="Helical" evidence="2">
    <location>
        <begin position="27"/>
        <end position="49"/>
    </location>
</feature>
<evidence type="ECO:0000256" key="1">
    <source>
        <dbReference type="SAM" id="MobiDB-lite"/>
    </source>
</evidence>
<dbReference type="AlphaFoldDB" id="A0A0H2X0K2"/>
<name>A0A0H2X0K2_CHLTA</name>
<dbReference type="InterPro" id="IPR002589">
    <property type="entry name" value="Macro_dom"/>
</dbReference>
<evidence type="ECO:0000256" key="2">
    <source>
        <dbReference type="SAM" id="Phobius"/>
    </source>
</evidence>
<evidence type="ECO:0000313" key="5">
    <source>
        <dbReference type="Proteomes" id="UP000002532"/>
    </source>
</evidence>
<proteinExistence type="predicted"/>
<feature type="domain" description="Macro" evidence="3">
    <location>
        <begin position="171"/>
        <end position="329"/>
    </location>
</feature>
<keyword evidence="2" id="KW-0472">Membrane</keyword>